<keyword evidence="1" id="KW-0472">Membrane</keyword>
<dbReference type="RefSeq" id="WP_184484356.1">
    <property type="nucleotide sequence ID" value="NZ_JAAEDJ010000020.1"/>
</dbReference>
<evidence type="ECO:0008006" key="5">
    <source>
        <dbReference type="Google" id="ProtNLM"/>
    </source>
</evidence>
<dbReference type="Proteomes" id="UP000562254">
    <property type="component" value="Unassembled WGS sequence"/>
</dbReference>
<evidence type="ECO:0000256" key="1">
    <source>
        <dbReference type="SAM" id="Phobius"/>
    </source>
</evidence>
<sequence length="94" mass="10113">MRLLPAFALSASLALGACQHPDGTTDWGGTLALGGGIAALTGVALLAANDGRDDRYHRRNHRRGGYDSHYGYRAPRPAYGYGAPYARAHYPRGW</sequence>
<keyword evidence="1" id="KW-1133">Transmembrane helix</keyword>
<feature type="transmembrane region" description="Helical" evidence="1">
    <location>
        <begin position="32"/>
        <end position="49"/>
    </location>
</feature>
<organism evidence="3 4">
    <name type="scientific">Neoroseomonas alkaliterrae</name>
    <dbReference type="NCBI Taxonomy" id="1452450"/>
    <lineage>
        <taxon>Bacteria</taxon>
        <taxon>Pseudomonadati</taxon>
        <taxon>Pseudomonadota</taxon>
        <taxon>Alphaproteobacteria</taxon>
        <taxon>Acetobacterales</taxon>
        <taxon>Acetobacteraceae</taxon>
        <taxon>Neoroseomonas</taxon>
    </lineage>
</organism>
<keyword evidence="1" id="KW-0812">Transmembrane</keyword>
<gene>
    <name evidence="3" type="ORF">FHS88_002129</name>
</gene>
<evidence type="ECO:0000313" key="4">
    <source>
        <dbReference type="Proteomes" id="UP000562254"/>
    </source>
</evidence>
<name>A0A840Y7G6_9PROT</name>
<feature type="signal peptide" evidence="2">
    <location>
        <begin position="1"/>
        <end position="16"/>
    </location>
</feature>
<reference evidence="3 4" key="1">
    <citation type="submission" date="2020-08" db="EMBL/GenBank/DDBJ databases">
        <title>Genomic Encyclopedia of Type Strains, Phase IV (KMG-IV): sequencing the most valuable type-strain genomes for metagenomic binning, comparative biology and taxonomic classification.</title>
        <authorList>
            <person name="Goeker M."/>
        </authorList>
    </citation>
    <scope>NUCLEOTIDE SEQUENCE [LARGE SCALE GENOMIC DNA]</scope>
    <source>
        <strain evidence="3 4">DSM 25895</strain>
    </source>
</reference>
<keyword evidence="2" id="KW-0732">Signal</keyword>
<protein>
    <recommendedName>
        <fullName evidence="5">Lipoprotein</fullName>
    </recommendedName>
</protein>
<evidence type="ECO:0000256" key="2">
    <source>
        <dbReference type="SAM" id="SignalP"/>
    </source>
</evidence>
<feature type="chain" id="PRO_5033041496" description="Lipoprotein" evidence="2">
    <location>
        <begin position="17"/>
        <end position="94"/>
    </location>
</feature>
<dbReference type="AlphaFoldDB" id="A0A840Y7G6"/>
<dbReference type="EMBL" id="JACIJE010000005">
    <property type="protein sequence ID" value="MBB5690003.1"/>
    <property type="molecule type" value="Genomic_DNA"/>
</dbReference>
<keyword evidence="4" id="KW-1185">Reference proteome</keyword>
<dbReference type="PROSITE" id="PS51257">
    <property type="entry name" value="PROKAR_LIPOPROTEIN"/>
    <property type="match status" value="1"/>
</dbReference>
<accession>A0A840Y7G6</accession>
<evidence type="ECO:0000313" key="3">
    <source>
        <dbReference type="EMBL" id="MBB5690003.1"/>
    </source>
</evidence>
<comment type="caution">
    <text evidence="3">The sequence shown here is derived from an EMBL/GenBank/DDBJ whole genome shotgun (WGS) entry which is preliminary data.</text>
</comment>
<proteinExistence type="predicted"/>